<sequence length="210" mass="22589">MFSSLAWYCLSHDSPYQVAAFTVDRNYMGNGGTHEGLPVVPFEELAQRYPPDSFGVLLPLGYHAINGLRRDRFLQTLDMGYEVASYLSSRASVWPDLVIGRNCLVYEGAVIQPFAVIGDNVLIRSNAHVSHHCRIEDHAFIAAGAVLGGGVTVGKQAFVGLGAVIRDGLVIAERSFIGAGAVVVADTEPDAVYVGNPARKIGRNSLEVTK</sequence>
<proteinExistence type="inferred from homology"/>
<keyword evidence="6" id="KW-1185">Reference proteome</keyword>
<dbReference type="NCBIfam" id="TIGR03570">
    <property type="entry name" value="NeuD_NnaD"/>
    <property type="match status" value="1"/>
</dbReference>
<keyword evidence="3" id="KW-0677">Repeat</keyword>
<dbReference type="CDD" id="cd03360">
    <property type="entry name" value="LbH_AT_putative"/>
    <property type="match status" value="1"/>
</dbReference>
<protein>
    <submittedName>
        <fullName evidence="5">Uncharacterized protein</fullName>
    </submittedName>
</protein>
<dbReference type="InterPro" id="IPR050179">
    <property type="entry name" value="Trans_hexapeptide_repeat"/>
</dbReference>
<evidence type="ECO:0000256" key="1">
    <source>
        <dbReference type="ARBA" id="ARBA00007274"/>
    </source>
</evidence>
<name>A0A656Z7P7_9PROT</name>
<dbReference type="AlphaFoldDB" id="A0A656Z7P7"/>
<dbReference type="PANTHER" id="PTHR43300:SF4">
    <property type="entry name" value="ACYL-[ACYL-CARRIER-PROTEIN]--UDP-N-ACETYLGLUCOSAMINE O-ACYLTRANSFERASE"/>
    <property type="match status" value="1"/>
</dbReference>
<dbReference type="InterPro" id="IPR018357">
    <property type="entry name" value="Hexapep_transf_CS"/>
</dbReference>
<dbReference type="Proteomes" id="UP000243416">
    <property type="component" value="Unassembled WGS sequence"/>
</dbReference>
<dbReference type="GO" id="GO:0016746">
    <property type="term" value="F:acyltransferase activity"/>
    <property type="evidence" value="ECO:0007669"/>
    <property type="project" value="UniProtKB-KW"/>
</dbReference>
<evidence type="ECO:0000256" key="3">
    <source>
        <dbReference type="ARBA" id="ARBA00022737"/>
    </source>
</evidence>
<comment type="similarity">
    <text evidence="1">Belongs to the transferase hexapeptide repeat family.</text>
</comment>
<dbReference type="InterPro" id="IPR020019">
    <property type="entry name" value="AcTrfase_PglD-like"/>
</dbReference>
<dbReference type="Pfam" id="PF00132">
    <property type="entry name" value="Hexapep"/>
    <property type="match status" value="1"/>
</dbReference>
<dbReference type="Gene3D" id="2.160.10.10">
    <property type="entry name" value="Hexapeptide repeat proteins"/>
    <property type="match status" value="1"/>
</dbReference>
<reference evidence="5 6" key="1">
    <citation type="journal article" date="2016" name="ISME J.">
        <title>Integrated multi-omics analyses reveal the biochemical mechanisms and phylogenetic relevance of anaerobic androgen biodegradation in the environment.</title>
        <authorList>
            <person name="Yang F.C."/>
            <person name="Chen Y.L."/>
            <person name="Tang S.L."/>
            <person name="Yu C.P."/>
            <person name="Wang P.H."/>
            <person name="Ismail W."/>
            <person name="Wang C.H."/>
            <person name="Ding J.Y."/>
            <person name="Yang C.Y."/>
            <person name="Yang C.Y."/>
            <person name="Chiang Y.R."/>
        </authorList>
    </citation>
    <scope>NUCLEOTIDE SEQUENCE [LARGE SCALE GENOMIC DNA]</scope>
    <source>
        <strain evidence="5 6">DSM 13999</strain>
    </source>
</reference>
<dbReference type="PROSITE" id="PS00101">
    <property type="entry name" value="HEXAPEP_TRANSFERASES"/>
    <property type="match status" value="1"/>
</dbReference>
<evidence type="ECO:0000313" key="6">
    <source>
        <dbReference type="Proteomes" id="UP000243416"/>
    </source>
</evidence>
<accession>A0A656Z7P7</accession>
<keyword evidence="4" id="KW-0012">Acyltransferase</keyword>
<comment type="caution">
    <text evidence="5">The sequence shown here is derived from an EMBL/GenBank/DDBJ whole genome shotgun (WGS) entry which is preliminary data.</text>
</comment>
<evidence type="ECO:0000256" key="4">
    <source>
        <dbReference type="ARBA" id="ARBA00023315"/>
    </source>
</evidence>
<dbReference type="InterPro" id="IPR001451">
    <property type="entry name" value="Hexapep"/>
</dbReference>
<dbReference type="PANTHER" id="PTHR43300">
    <property type="entry name" value="ACETYLTRANSFERASE"/>
    <property type="match status" value="1"/>
</dbReference>
<dbReference type="SUPFAM" id="SSF51161">
    <property type="entry name" value="Trimeric LpxA-like enzymes"/>
    <property type="match status" value="1"/>
</dbReference>
<evidence type="ECO:0000313" key="5">
    <source>
        <dbReference type="EMBL" id="KYC29012.1"/>
    </source>
</evidence>
<evidence type="ECO:0000256" key="2">
    <source>
        <dbReference type="ARBA" id="ARBA00022679"/>
    </source>
</evidence>
<dbReference type="EMBL" id="LFZK01000002">
    <property type="protein sequence ID" value="KYC29012.1"/>
    <property type="molecule type" value="Genomic_DNA"/>
</dbReference>
<organism evidence="5 6">
    <name type="scientific">Sterolibacterium denitrificans</name>
    <dbReference type="NCBI Taxonomy" id="157592"/>
    <lineage>
        <taxon>Bacteria</taxon>
        <taxon>Pseudomonadati</taxon>
        <taxon>Pseudomonadota</taxon>
        <taxon>Betaproteobacteria</taxon>
        <taxon>Nitrosomonadales</taxon>
        <taxon>Sterolibacteriaceae</taxon>
        <taxon>Sterolibacterium</taxon>
    </lineage>
</organism>
<keyword evidence="2" id="KW-0808">Transferase</keyword>
<dbReference type="InterPro" id="IPR011004">
    <property type="entry name" value="Trimer_LpxA-like_sf"/>
</dbReference>
<gene>
    <name evidence="5" type="ORF">ACY05_03580</name>
</gene>